<feature type="region of interest" description="Disordered" evidence="1">
    <location>
        <begin position="65"/>
        <end position="177"/>
    </location>
</feature>
<feature type="region of interest" description="Disordered" evidence="1">
    <location>
        <begin position="560"/>
        <end position="583"/>
    </location>
</feature>
<dbReference type="EMBL" id="MU855319">
    <property type="protein sequence ID" value="KAK3906763.1"/>
    <property type="molecule type" value="Genomic_DNA"/>
</dbReference>
<sequence length="583" mass="66047">MPVFDAHILDTQLLNGATTVGRRCPSCGPHAPHSDGLDDHETLSASTPSDDFSEIFDMEGLARDYGTDVTTPSESSSEEKRPQTRPSVPTLVHPAAETHDHDGDSTYGHDGDCDMPDRPSHEPPDPNLWPTVSGPQPPRDTVFRVEGSSPSSPPADMRPPPPPKKKRTRELKSREETGKVREIKSCTYCRMNKSACDSNPICAPCAALPHGEEICIRGSLEDLVPPTLERWNWNNPYCRMPSHESRSQNCPTLPLSIFFSEDILGPCLNIRVHPVPLPIQRNSGAQHSGFTFAPFDAPSEKCIYEWMVQQIRADGSQDFETEMDKLLVHFVHPLGMRAELTCPTPKALLTKLLRMRCMWKLWSCRQMFVQTHPRSPAVPFDLRYASIQDFLRLLAAREISVLEHQILGEIDNHPFKADNELVMKWFLLWQMLLIYRQSLDLTLGQEETNSAPVSYPGIPQNEKRRTFQQTTKQLFAAIIVIYSKVFHVRTKVKRVKDAGLEIFGNDQILFEGFQNVWQALPGFYSRVLGPVSTTDDKLFRTCIVEKEKVFLAGFAANEKKEQEKQEKQKKQPERLARQISIRA</sequence>
<evidence type="ECO:0000256" key="1">
    <source>
        <dbReference type="SAM" id="MobiDB-lite"/>
    </source>
</evidence>
<proteinExistence type="predicted"/>
<feature type="compositionally biased region" description="Basic and acidic residues" evidence="1">
    <location>
        <begin position="32"/>
        <end position="42"/>
    </location>
</feature>
<organism evidence="2 3">
    <name type="scientific">Staphylotrichum tortipilum</name>
    <dbReference type="NCBI Taxonomy" id="2831512"/>
    <lineage>
        <taxon>Eukaryota</taxon>
        <taxon>Fungi</taxon>
        <taxon>Dikarya</taxon>
        <taxon>Ascomycota</taxon>
        <taxon>Pezizomycotina</taxon>
        <taxon>Sordariomycetes</taxon>
        <taxon>Sordariomycetidae</taxon>
        <taxon>Sordariales</taxon>
        <taxon>Chaetomiaceae</taxon>
        <taxon>Staphylotrichum</taxon>
    </lineage>
</organism>
<protein>
    <submittedName>
        <fullName evidence="2">Uncharacterized protein</fullName>
    </submittedName>
</protein>
<reference evidence="2" key="1">
    <citation type="journal article" date="2023" name="Mol. Phylogenet. Evol.">
        <title>Genome-scale phylogeny and comparative genomics of the fungal order Sordariales.</title>
        <authorList>
            <person name="Hensen N."/>
            <person name="Bonometti L."/>
            <person name="Westerberg I."/>
            <person name="Brannstrom I.O."/>
            <person name="Guillou S."/>
            <person name="Cros-Aarteil S."/>
            <person name="Calhoun S."/>
            <person name="Haridas S."/>
            <person name="Kuo A."/>
            <person name="Mondo S."/>
            <person name="Pangilinan J."/>
            <person name="Riley R."/>
            <person name="LaButti K."/>
            <person name="Andreopoulos B."/>
            <person name="Lipzen A."/>
            <person name="Chen C."/>
            <person name="Yan M."/>
            <person name="Daum C."/>
            <person name="Ng V."/>
            <person name="Clum A."/>
            <person name="Steindorff A."/>
            <person name="Ohm R.A."/>
            <person name="Martin F."/>
            <person name="Silar P."/>
            <person name="Natvig D.O."/>
            <person name="Lalanne C."/>
            <person name="Gautier V."/>
            <person name="Ament-Velasquez S.L."/>
            <person name="Kruys A."/>
            <person name="Hutchinson M.I."/>
            <person name="Powell A.J."/>
            <person name="Barry K."/>
            <person name="Miller A.N."/>
            <person name="Grigoriev I.V."/>
            <person name="Debuchy R."/>
            <person name="Gladieux P."/>
            <person name="Hiltunen Thoren M."/>
            <person name="Johannesson H."/>
        </authorList>
    </citation>
    <scope>NUCLEOTIDE SEQUENCE</scope>
    <source>
        <strain evidence="2">CBS 103.79</strain>
    </source>
</reference>
<keyword evidence="3" id="KW-1185">Reference proteome</keyword>
<gene>
    <name evidence="2" type="ORF">C8A05DRAFT_11464</name>
</gene>
<evidence type="ECO:0000313" key="2">
    <source>
        <dbReference type="EMBL" id="KAK3906763.1"/>
    </source>
</evidence>
<dbReference type="Proteomes" id="UP001303889">
    <property type="component" value="Unassembled WGS sequence"/>
</dbReference>
<dbReference type="AlphaFoldDB" id="A0AAN6MV21"/>
<evidence type="ECO:0000313" key="3">
    <source>
        <dbReference type="Proteomes" id="UP001303889"/>
    </source>
</evidence>
<reference evidence="2" key="2">
    <citation type="submission" date="2023-05" db="EMBL/GenBank/DDBJ databases">
        <authorList>
            <consortium name="Lawrence Berkeley National Laboratory"/>
            <person name="Steindorff A."/>
            <person name="Hensen N."/>
            <person name="Bonometti L."/>
            <person name="Westerberg I."/>
            <person name="Brannstrom I.O."/>
            <person name="Guillou S."/>
            <person name="Cros-Aarteil S."/>
            <person name="Calhoun S."/>
            <person name="Haridas S."/>
            <person name="Kuo A."/>
            <person name="Mondo S."/>
            <person name="Pangilinan J."/>
            <person name="Riley R."/>
            <person name="Labutti K."/>
            <person name="Andreopoulos B."/>
            <person name="Lipzen A."/>
            <person name="Chen C."/>
            <person name="Yanf M."/>
            <person name="Daum C."/>
            <person name="Ng V."/>
            <person name="Clum A."/>
            <person name="Ohm R."/>
            <person name="Martin F."/>
            <person name="Silar P."/>
            <person name="Natvig D."/>
            <person name="Lalanne C."/>
            <person name="Gautier V."/>
            <person name="Ament-Velasquez S.L."/>
            <person name="Kruys A."/>
            <person name="Hutchinson M.I."/>
            <person name="Powell A.J."/>
            <person name="Barry K."/>
            <person name="Miller A.N."/>
            <person name="Grigoriev I.V."/>
            <person name="Debuchy R."/>
            <person name="Gladieux P."/>
            <person name="Thoren M.H."/>
            <person name="Johannesson H."/>
        </authorList>
    </citation>
    <scope>NUCLEOTIDE SEQUENCE</scope>
    <source>
        <strain evidence="2">CBS 103.79</strain>
    </source>
</reference>
<feature type="compositionally biased region" description="Basic and acidic residues" evidence="1">
    <location>
        <begin position="96"/>
        <end position="124"/>
    </location>
</feature>
<comment type="caution">
    <text evidence="2">The sequence shown here is derived from an EMBL/GenBank/DDBJ whole genome shotgun (WGS) entry which is preliminary data.</text>
</comment>
<feature type="region of interest" description="Disordered" evidence="1">
    <location>
        <begin position="26"/>
        <end position="52"/>
    </location>
</feature>
<accession>A0AAN6MV21</accession>
<name>A0AAN6MV21_9PEZI</name>
<feature type="compositionally biased region" description="Pro residues" evidence="1">
    <location>
        <begin position="151"/>
        <end position="162"/>
    </location>
</feature>
<feature type="compositionally biased region" description="Basic and acidic residues" evidence="1">
    <location>
        <begin position="560"/>
        <end position="576"/>
    </location>
</feature>